<evidence type="ECO:0000313" key="2">
    <source>
        <dbReference type="EMBL" id="MDK3016529.1"/>
    </source>
</evidence>
<feature type="compositionally biased region" description="Basic residues" evidence="1">
    <location>
        <begin position="46"/>
        <end position="57"/>
    </location>
</feature>
<feature type="region of interest" description="Disordered" evidence="1">
    <location>
        <begin position="38"/>
        <end position="57"/>
    </location>
</feature>
<organism evidence="2 3">
    <name type="scientific">Pseudodonghicola flavimaris</name>
    <dbReference type="NCBI Taxonomy" id="3050036"/>
    <lineage>
        <taxon>Bacteria</taxon>
        <taxon>Pseudomonadati</taxon>
        <taxon>Pseudomonadota</taxon>
        <taxon>Alphaproteobacteria</taxon>
        <taxon>Rhodobacterales</taxon>
        <taxon>Paracoccaceae</taxon>
        <taxon>Pseudodonghicola</taxon>
    </lineage>
</organism>
<dbReference type="RefSeq" id="WP_284479339.1">
    <property type="nucleotide sequence ID" value="NZ_JASNJD010000001.1"/>
</dbReference>
<name>A0ABT7EW63_9RHOB</name>
<gene>
    <name evidence="2" type="ORF">QO033_02510</name>
</gene>
<dbReference type="EMBL" id="JASNJD010000001">
    <property type="protein sequence ID" value="MDK3016529.1"/>
    <property type="molecule type" value="Genomic_DNA"/>
</dbReference>
<keyword evidence="3" id="KW-1185">Reference proteome</keyword>
<reference evidence="2 3" key="1">
    <citation type="submission" date="2023-05" db="EMBL/GenBank/DDBJ databases">
        <title>Pseudodonghicola sp. nov.</title>
        <authorList>
            <person name="Huang J."/>
        </authorList>
    </citation>
    <scope>NUCLEOTIDE SEQUENCE [LARGE SCALE GENOMIC DNA]</scope>
    <source>
        <strain evidence="2 3">IC7</strain>
    </source>
</reference>
<sequence>MRVEVRGKIYDSVPECAKALGVAPATVYCAVTRRTTDTLGLGKGNRTSRRGGRPPKRVKIGEVEFPSMAAASRALGFNQRHVQHVLSRGKAAARGRLLRAAMEYQAQMDKREIARRAS</sequence>
<protein>
    <recommendedName>
        <fullName evidence="4">Helix-turn-helix domain-containing protein</fullName>
    </recommendedName>
</protein>
<evidence type="ECO:0000313" key="3">
    <source>
        <dbReference type="Proteomes" id="UP001243757"/>
    </source>
</evidence>
<comment type="caution">
    <text evidence="2">The sequence shown here is derived from an EMBL/GenBank/DDBJ whole genome shotgun (WGS) entry which is preliminary data.</text>
</comment>
<accession>A0ABT7EW63</accession>
<dbReference type="Proteomes" id="UP001243757">
    <property type="component" value="Unassembled WGS sequence"/>
</dbReference>
<proteinExistence type="predicted"/>
<evidence type="ECO:0000256" key="1">
    <source>
        <dbReference type="SAM" id="MobiDB-lite"/>
    </source>
</evidence>
<evidence type="ECO:0008006" key="4">
    <source>
        <dbReference type="Google" id="ProtNLM"/>
    </source>
</evidence>